<dbReference type="Gene3D" id="3.40.30.10">
    <property type="entry name" value="Glutaredoxin"/>
    <property type="match status" value="1"/>
</dbReference>
<dbReference type="PROSITE" id="PS00194">
    <property type="entry name" value="THIOREDOXIN_1"/>
    <property type="match status" value="1"/>
</dbReference>
<dbReference type="GO" id="GO:0045454">
    <property type="term" value="P:cell redox homeostasis"/>
    <property type="evidence" value="ECO:0007669"/>
    <property type="project" value="TreeGrafter"/>
</dbReference>
<dbReference type="InterPro" id="IPR013766">
    <property type="entry name" value="Thioredoxin_domain"/>
</dbReference>
<dbReference type="Proteomes" id="UP001454036">
    <property type="component" value="Unassembled WGS sequence"/>
</dbReference>
<dbReference type="PANTHER" id="PTHR43601">
    <property type="entry name" value="THIOREDOXIN, MITOCHONDRIAL"/>
    <property type="match status" value="1"/>
</dbReference>
<evidence type="ECO:0000313" key="5">
    <source>
        <dbReference type="Proteomes" id="UP001454036"/>
    </source>
</evidence>
<evidence type="ECO:0000259" key="3">
    <source>
        <dbReference type="PROSITE" id="PS51352"/>
    </source>
</evidence>
<gene>
    <name evidence="4" type="ORF">LIER_28535</name>
</gene>
<keyword evidence="2" id="KW-0676">Redox-active center</keyword>
<organism evidence="4 5">
    <name type="scientific">Lithospermum erythrorhizon</name>
    <name type="common">Purple gromwell</name>
    <name type="synonym">Lithospermum officinale var. erythrorhizon</name>
    <dbReference type="NCBI Taxonomy" id="34254"/>
    <lineage>
        <taxon>Eukaryota</taxon>
        <taxon>Viridiplantae</taxon>
        <taxon>Streptophyta</taxon>
        <taxon>Embryophyta</taxon>
        <taxon>Tracheophyta</taxon>
        <taxon>Spermatophyta</taxon>
        <taxon>Magnoliopsida</taxon>
        <taxon>eudicotyledons</taxon>
        <taxon>Gunneridae</taxon>
        <taxon>Pentapetalae</taxon>
        <taxon>asterids</taxon>
        <taxon>lamiids</taxon>
        <taxon>Boraginales</taxon>
        <taxon>Boraginaceae</taxon>
        <taxon>Boraginoideae</taxon>
        <taxon>Lithospermeae</taxon>
        <taxon>Lithospermum</taxon>
    </lineage>
</organism>
<dbReference type="PANTHER" id="PTHR43601:SF16">
    <property type="entry name" value="THIOREDOXIN-LIKE 2-1, CHLOROPLASTIC"/>
    <property type="match status" value="1"/>
</dbReference>
<sequence length="231" mass="26192">MYNCIQVAQVPNNKAATNQNFYAFFYKYFKLKIMVRSPSIPQNGVYVKSSSFGSNSIQQCYNIKPLFDSRSKICSFDPSVLASSSTKHVKFSSSNFISLRVFATADEVGVPKWWEKNGGPNMIEIRSTEQFLEALSHAGDRLVIVEFYGTWCASCRALFPKICKIAEAHPEIIFLKVNFDENKSLCKSLNIRVLPYFQLYRGADRLVDSFPCSLAKLQKLKNAIAKHNEVP</sequence>
<feature type="domain" description="Thioredoxin" evidence="3">
    <location>
        <begin position="99"/>
        <end position="229"/>
    </location>
</feature>
<evidence type="ECO:0000256" key="2">
    <source>
        <dbReference type="ARBA" id="ARBA00023284"/>
    </source>
</evidence>
<dbReference type="PROSITE" id="PS51352">
    <property type="entry name" value="THIOREDOXIN_2"/>
    <property type="match status" value="1"/>
</dbReference>
<dbReference type="InterPro" id="IPR036249">
    <property type="entry name" value="Thioredoxin-like_sf"/>
</dbReference>
<dbReference type="InterPro" id="IPR017937">
    <property type="entry name" value="Thioredoxin_CS"/>
</dbReference>
<comment type="caution">
    <text evidence="4">The sequence shown here is derived from an EMBL/GenBank/DDBJ whole genome shotgun (WGS) entry which is preliminary data.</text>
</comment>
<reference evidence="4 5" key="1">
    <citation type="submission" date="2024-01" db="EMBL/GenBank/DDBJ databases">
        <title>The complete chloroplast genome sequence of Lithospermum erythrorhizon: insights into the phylogenetic relationship among Boraginaceae species and the maternal lineages of purple gromwells.</title>
        <authorList>
            <person name="Okada T."/>
            <person name="Watanabe K."/>
        </authorList>
    </citation>
    <scope>NUCLEOTIDE SEQUENCE [LARGE SCALE GENOMIC DNA]</scope>
</reference>
<dbReference type="CDD" id="cd02947">
    <property type="entry name" value="TRX_family"/>
    <property type="match status" value="1"/>
</dbReference>
<dbReference type="AlphaFoldDB" id="A0AAV3RHX7"/>
<dbReference type="GO" id="GO:0009507">
    <property type="term" value="C:chloroplast"/>
    <property type="evidence" value="ECO:0007669"/>
    <property type="project" value="UniProtKB-ARBA"/>
</dbReference>
<dbReference type="Pfam" id="PF00085">
    <property type="entry name" value="Thioredoxin"/>
    <property type="match status" value="1"/>
</dbReference>
<keyword evidence="5" id="KW-1185">Reference proteome</keyword>
<name>A0AAV3RHX7_LITER</name>
<evidence type="ECO:0000256" key="1">
    <source>
        <dbReference type="ARBA" id="ARBA00008987"/>
    </source>
</evidence>
<dbReference type="SUPFAM" id="SSF52833">
    <property type="entry name" value="Thioredoxin-like"/>
    <property type="match status" value="1"/>
</dbReference>
<proteinExistence type="inferred from homology"/>
<evidence type="ECO:0000313" key="4">
    <source>
        <dbReference type="EMBL" id="GAA0175346.1"/>
    </source>
</evidence>
<comment type="similarity">
    <text evidence="1">Belongs to the thioredoxin family.</text>
</comment>
<accession>A0AAV3RHX7</accession>
<dbReference type="EMBL" id="BAABME010009540">
    <property type="protein sequence ID" value="GAA0175346.1"/>
    <property type="molecule type" value="Genomic_DNA"/>
</dbReference>
<protein>
    <submittedName>
        <fullName evidence="4">Oxidoreductase</fullName>
    </submittedName>
</protein>